<evidence type="ECO:0000313" key="2">
    <source>
        <dbReference type="Proteomes" id="UP000294678"/>
    </source>
</evidence>
<gene>
    <name evidence="1" type="ORF">EV215_1393</name>
</gene>
<dbReference type="Proteomes" id="UP000294678">
    <property type="component" value="Unassembled WGS sequence"/>
</dbReference>
<organism evidence="1 2">
    <name type="scientific">Hypnocyclicus thermotrophus</name>
    <dbReference type="NCBI Taxonomy" id="1627895"/>
    <lineage>
        <taxon>Bacteria</taxon>
        <taxon>Fusobacteriati</taxon>
        <taxon>Fusobacteriota</taxon>
        <taxon>Fusobacteriia</taxon>
        <taxon>Fusobacteriales</taxon>
        <taxon>Fusobacteriaceae</taxon>
        <taxon>Hypnocyclicus</taxon>
    </lineage>
</organism>
<dbReference type="RefSeq" id="WP_134113261.1">
    <property type="nucleotide sequence ID" value="NZ_SOBG01000005.1"/>
</dbReference>
<proteinExistence type="predicted"/>
<keyword evidence="2" id="KW-1185">Reference proteome</keyword>
<dbReference type="EMBL" id="SOBG01000005">
    <property type="protein sequence ID" value="TDT69850.1"/>
    <property type="molecule type" value="Genomic_DNA"/>
</dbReference>
<comment type="caution">
    <text evidence="1">The sequence shown here is derived from an EMBL/GenBank/DDBJ whole genome shotgun (WGS) entry which is preliminary data.</text>
</comment>
<reference evidence="1 2" key="1">
    <citation type="submission" date="2019-03" db="EMBL/GenBank/DDBJ databases">
        <title>Genomic Encyclopedia of Type Strains, Phase IV (KMG-IV): sequencing the most valuable type-strain genomes for metagenomic binning, comparative biology and taxonomic classification.</title>
        <authorList>
            <person name="Goeker M."/>
        </authorList>
    </citation>
    <scope>NUCLEOTIDE SEQUENCE [LARGE SCALE GENOMIC DNA]</scope>
    <source>
        <strain evidence="1 2">DSM 100055</strain>
    </source>
</reference>
<name>A0AA46DYF4_9FUSO</name>
<accession>A0AA46DYF4</accession>
<evidence type="ECO:0000313" key="1">
    <source>
        <dbReference type="EMBL" id="TDT69850.1"/>
    </source>
</evidence>
<protein>
    <submittedName>
        <fullName evidence="1">Uncharacterized protein</fullName>
    </submittedName>
</protein>
<sequence length="107" mass="12295">MHYLYVKVMDIDYKEDIFLALESVDIVKASYIEGTNLDNALTRELPLFKGFFQSEEEKSKQVILINALINDEEQAQEFITMLREAGIDVDNGEIIRVLTWPVNILVG</sequence>
<dbReference type="AlphaFoldDB" id="A0AA46DYF4"/>